<reference evidence="2 3" key="1">
    <citation type="journal article" date="2018" name="Sci. Data">
        <title>The draft genome sequence of cork oak.</title>
        <authorList>
            <person name="Ramos A.M."/>
            <person name="Usie A."/>
            <person name="Barbosa P."/>
            <person name="Barros P.M."/>
            <person name="Capote T."/>
            <person name="Chaves I."/>
            <person name="Simoes F."/>
            <person name="Abreu I."/>
            <person name="Carrasquinho I."/>
            <person name="Faro C."/>
            <person name="Guimaraes J.B."/>
            <person name="Mendonca D."/>
            <person name="Nobrega F."/>
            <person name="Rodrigues L."/>
            <person name="Saibo N.J.M."/>
            <person name="Varela M.C."/>
            <person name="Egas C."/>
            <person name="Matos J."/>
            <person name="Miguel C.M."/>
            <person name="Oliveira M.M."/>
            <person name="Ricardo C.P."/>
            <person name="Goncalves S."/>
        </authorList>
    </citation>
    <scope>NUCLEOTIDE SEQUENCE [LARGE SCALE GENOMIC DNA]</scope>
    <source>
        <strain evidence="3">cv. HL8</strain>
    </source>
</reference>
<feature type="compositionally biased region" description="Polar residues" evidence="1">
    <location>
        <begin position="43"/>
        <end position="60"/>
    </location>
</feature>
<organism evidence="2 3">
    <name type="scientific">Quercus suber</name>
    <name type="common">Cork oak</name>
    <dbReference type="NCBI Taxonomy" id="58331"/>
    <lineage>
        <taxon>Eukaryota</taxon>
        <taxon>Viridiplantae</taxon>
        <taxon>Streptophyta</taxon>
        <taxon>Embryophyta</taxon>
        <taxon>Tracheophyta</taxon>
        <taxon>Spermatophyta</taxon>
        <taxon>Magnoliopsida</taxon>
        <taxon>eudicotyledons</taxon>
        <taxon>Gunneridae</taxon>
        <taxon>Pentapetalae</taxon>
        <taxon>rosids</taxon>
        <taxon>fabids</taxon>
        <taxon>Fagales</taxon>
        <taxon>Fagaceae</taxon>
        <taxon>Quercus</taxon>
    </lineage>
</organism>
<feature type="compositionally biased region" description="Basic and acidic residues" evidence="1">
    <location>
        <begin position="140"/>
        <end position="157"/>
    </location>
</feature>
<evidence type="ECO:0000313" key="2">
    <source>
        <dbReference type="EMBL" id="KAK7858916.1"/>
    </source>
</evidence>
<feature type="compositionally biased region" description="Low complexity" evidence="1">
    <location>
        <begin position="9"/>
        <end position="18"/>
    </location>
</feature>
<feature type="compositionally biased region" description="Basic and acidic residues" evidence="1">
    <location>
        <begin position="111"/>
        <end position="126"/>
    </location>
</feature>
<feature type="compositionally biased region" description="Polar residues" evidence="1">
    <location>
        <begin position="234"/>
        <end position="244"/>
    </location>
</feature>
<dbReference type="AlphaFoldDB" id="A0AAW0M621"/>
<dbReference type="EMBL" id="PKMF04000016">
    <property type="protein sequence ID" value="KAK7858916.1"/>
    <property type="molecule type" value="Genomic_DNA"/>
</dbReference>
<accession>A0AAW0M621</accession>
<feature type="compositionally biased region" description="Low complexity" evidence="1">
    <location>
        <begin position="168"/>
        <end position="177"/>
    </location>
</feature>
<evidence type="ECO:0000256" key="1">
    <source>
        <dbReference type="SAM" id="MobiDB-lite"/>
    </source>
</evidence>
<feature type="compositionally biased region" description="Basic and acidic residues" evidence="1">
    <location>
        <begin position="220"/>
        <end position="233"/>
    </location>
</feature>
<gene>
    <name evidence="2" type="ORF">CFP56_009504</name>
</gene>
<dbReference type="Proteomes" id="UP000237347">
    <property type="component" value="Unassembled WGS sequence"/>
</dbReference>
<comment type="caution">
    <text evidence="2">The sequence shown here is derived from an EMBL/GenBank/DDBJ whole genome shotgun (WGS) entry which is preliminary data.</text>
</comment>
<proteinExistence type="predicted"/>
<keyword evidence="3" id="KW-1185">Reference proteome</keyword>
<sequence length="357" mass="40434">MPIRTPMEQQKQPQQQQKDVSERGTNCNEGKVSSHVPEEPLNPNLTKISTGHNQSDTNPKLSEEKKNPKDLTKEQPRAQLLEENRIPKAKQENINKYTNDQKIATDSPPESFKKQKKDDQKDELDSFIKVLPRVGCGLESSRRPNIESEQLRKDNHTTRMPIRTPMEQQKQPQQQQKDVSERGTNCNEGKVSSHVQEEPLNPNLTKISTGHNQSDTNPKLSEEKKNPKAKQENINEYTSDQKIATDSPPESFKKQKKDDQKDGEPGKETARIEMGFGRLRLNRKETEFGGEKLELEDGRGVGRRRVEGQRVVIAEDAIGENRNGLKNFVVCDLHGIVLASVSEQIPLPHSMAEVEAC</sequence>
<feature type="compositionally biased region" description="Polar residues" evidence="1">
    <location>
        <begin position="94"/>
        <end position="104"/>
    </location>
</feature>
<feature type="compositionally biased region" description="Basic and acidic residues" evidence="1">
    <location>
        <begin position="251"/>
        <end position="271"/>
    </location>
</feature>
<feature type="compositionally biased region" description="Basic and acidic residues" evidence="1">
    <location>
        <begin position="61"/>
        <end position="93"/>
    </location>
</feature>
<feature type="region of interest" description="Disordered" evidence="1">
    <location>
        <begin position="1"/>
        <end position="271"/>
    </location>
</feature>
<protein>
    <submittedName>
        <fullName evidence="2">Uncharacterized protein</fullName>
    </submittedName>
</protein>
<name>A0AAW0M621_QUESU</name>
<evidence type="ECO:0000313" key="3">
    <source>
        <dbReference type="Proteomes" id="UP000237347"/>
    </source>
</evidence>
<feature type="compositionally biased region" description="Polar residues" evidence="1">
    <location>
        <begin position="202"/>
        <end position="219"/>
    </location>
</feature>